<organism evidence="1 2">
    <name type="scientific">Peronosclerospora sorghi</name>
    <dbReference type="NCBI Taxonomy" id="230839"/>
    <lineage>
        <taxon>Eukaryota</taxon>
        <taxon>Sar</taxon>
        <taxon>Stramenopiles</taxon>
        <taxon>Oomycota</taxon>
        <taxon>Peronosporomycetes</taxon>
        <taxon>Peronosporales</taxon>
        <taxon>Peronosporaceae</taxon>
        <taxon>Peronosclerospora</taxon>
    </lineage>
</organism>
<proteinExistence type="predicted"/>
<comment type="caution">
    <text evidence="1">The sequence shown here is derived from an EMBL/GenBank/DDBJ whole genome shotgun (WGS) entry which is preliminary data.</text>
</comment>
<protein>
    <submittedName>
        <fullName evidence="1">Uncharacterized protein</fullName>
    </submittedName>
</protein>
<name>A0ACC0VG83_9STRA</name>
<sequence>MDPLTFSNSSLYNIGDILNLHATMDSFDDEDFESTMNLLDNAMASSPTSGFREDPDTLELNMVGLSDAFNPQDTDSPLAAGAQHSTSANLSGGANSCFSPDLKTRSSGRIPVCSDVYIKQEINNNNIPDLSPIMDSFLRESWDDIIDSGSRTARPIIISTTPALKGHGVRSSASRKAARVALSPTIGVRLTGAAPDAKWKVATRVHKEAAFAALTEVEKSVAYLVALRELSVLVYVTYTVEFVVASRKAARRKIVVTAIAFHTEEAVDARLKAAIARFARVTTVRCIKQLQKNMHFR</sequence>
<gene>
    <name evidence="1" type="ORF">PsorP6_014425</name>
</gene>
<evidence type="ECO:0000313" key="1">
    <source>
        <dbReference type="EMBL" id="KAI9905342.1"/>
    </source>
</evidence>
<dbReference type="EMBL" id="CM047588">
    <property type="protein sequence ID" value="KAI9905342.1"/>
    <property type="molecule type" value="Genomic_DNA"/>
</dbReference>
<evidence type="ECO:0000313" key="2">
    <source>
        <dbReference type="Proteomes" id="UP001163321"/>
    </source>
</evidence>
<keyword evidence="2" id="KW-1185">Reference proteome</keyword>
<accession>A0ACC0VG83</accession>
<dbReference type="Proteomes" id="UP001163321">
    <property type="component" value="Chromosome 9"/>
</dbReference>
<reference evidence="1 2" key="1">
    <citation type="journal article" date="2022" name="bioRxiv">
        <title>The genome of the oomycete Peronosclerospora sorghi, a cosmopolitan pathogen of maize and sorghum, is inflated with dispersed pseudogenes.</title>
        <authorList>
            <person name="Fletcher K."/>
            <person name="Martin F."/>
            <person name="Isakeit T."/>
            <person name="Cavanaugh K."/>
            <person name="Magill C."/>
            <person name="Michelmore R."/>
        </authorList>
    </citation>
    <scope>NUCLEOTIDE SEQUENCE [LARGE SCALE GENOMIC DNA]</scope>
    <source>
        <strain evidence="1">P6</strain>
    </source>
</reference>